<protein>
    <submittedName>
        <fullName evidence="1">Uncharacterized protein</fullName>
    </submittedName>
</protein>
<proteinExistence type="predicted"/>
<evidence type="ECO:0000313" key="1">
    <source>
        <dbReference type="EMBL" id="KAK5996838.1"/>
    </source>
</evidence>
<gene>
    <name evidence="1" type="ORF">PT974_02183</name>
</gene>
<accession>A0ABR0SXE5</accession>
<dbReference type="EMBL" id="JAVFKD010000002">
    <property type="protein sequence ID" value="KAK5996838.1"/>
    <property type="molecule type" value="Genomic_DNA"/>
</dbReference>
<keyword evidence="2" id="KW-1185">Reference proteome</keyword>
<sequence>MLKACVLWTSNGTTSNTLSISEDISHMPAVNALLAAKLAHLHIRTI</sequence>
<evidence type="ECO:0000313" key="2">
    <source>
        <dbReference type="Proteomes" id="UP001338125"/>
    </source>
</evidence>
<name>A0ABR0SXE5_9HYPO</name>
<organism evidence="1 2">
    <name type="scientific">Cladobotryum mycophilum</name>
    <dbReference type="NCBI Taxonomy" id="491253"/>
    <lineage>
        <taxon>Eukaryota</taxon>
        <taxon>Fungi</taxon>
        <taxon>Dikarya</taxon>
        <taxon>Ascomycota</taxon>
        <taxon>Pezizomycotina</taxon>
        <taxon>Sordariomycetes</taxon>
        <taxon>Hypocreomycetidae</taxon>
        <taxon>Hypocreales</taxon>
        <taxon>Hypocreaceae</taxon>
        <taxon>Cladobotryum</taxon>
    </lineage>
</organism>
<comment type="caution">
    <text evidence="1">The sequence shown here is derived from an EMBL/GenBank/DDBJ whole genome shotgun (WGS) entry which is preliminary data.</text>
</comment>
<reference evidence="1 2" key="1">
    <citation type="submission" date="2024-01" db="EMBL/GenBank/DDBJ databases">
        <title>Complete genome of Cladobotryum mycophilum ATHUM6906.</title>
        <authorList>
            <person name="Christinaki A.C."/>
            <person name="Myridakis A.I."/>
            <person name="Kouvelis V.N."/>
        </authorList>
    </citation>
    <scope>NUCLEOTIDE SEQUENCE [LARGE SCALE GENOMIC DNA]</scope>
    <source>
        <strain evidence="1 2">ATHUM6906</strain>
    </source>
</reference>
<dbReference type="Proteomes" id="UP001338125">
    <property type="component" value="Unassembled WGS sequence"/>
</dbReference>